<dbReference type="RefSeq" id="WP_346753951.1">
    <property type="nucleotide sequence ID" value="NZ_JAUJEA010000009.1"/>
</dbReference>
<dbReference type="Pfam" id="PF13426">
    <property type="entry name" value="PAS_9"/>
    <property type="match status" value="2"/>
</dbReference>
<dbReference type="InterPro" id="IPR035965">
    <property type="entry name" value="PAS-like_dom_sf"/>
</dbReference>
<protein>
    <submittedName>
        <fullName evidence="6">PAS domain S-box protein</fullName>
    </submittedName>
</protein>
<keyword evidence="3" id="KW-0902">Two-component regulatory system</keyword>
<dbReference type="PANTHER" id="PTHR24421">
    <property type="entry name" value="NITRATE/NITRITE SENSOR PROTEIN NARX-RELATED"/>
    <property type="match status" value="1"/>
</dbReference>
<dbReference type="EMBL" id="JAUJEA010000009">
    <property type="protein sequence ID" value="MDN5203927.1"/>
    <property type="molecule type" value="Genomic_DNA"/>
</dbReference>
<dbReference type="Pfam" id="PF02518">
    <property type="entry name" value="HATPase_c"/>
    <property type="match status" value="1"/>
</dbReference>
<keyword evidence="2" id="KW-0418">Kinase</keyword>
<dbReference type="InterPro" id="IPR011712">
    <property type="entry name" value="Sig_transdc_His_kin_sub3_dim/P"/>
</dbReference>
<reference evidence="6" key="1">
    <citation type="submission" date="2023-06" db="EMBL/GenBank/DDBJ databases">
        <title>Genomic of Parafulvivirga corallium.</title>
        <authorList>
            <person name="Wang G."/>
        </authorList>
    </citation>
    <scope>NUCLEOTIDE SEQUENCE</scope>
    <source>
        <strain evidence="6">BMA10</strain>
    </source>
</reference>
<proteinExistence type="predicted"/>
<evidence type="ECO:0000256" key="1">
    <source>
        <dbReference type="ARBA" id="ARBA00022679"/>
    </source>
</evidence>
<keyword evidence="7" id="KW-1185">Reference proteome</keyword>
<dbReference type="PROSITE" id="PS50112">
    <property type="entry name" value="PAS"/>
    <property type="match status" value="1"/>
</dbReference>
<dbReference type="SUPFAM" id="SSF55874">
    <property type="entry name" value="ATPase domain of HSP90 chaperone/DNA topoisomerase II/histidine kinase"/>
    <property type="match status" value="1"/>
</dbReference>
<dbReference type="SMART" id="SM00091">
    <property type="entry name" value="PAS"/>
    <property type="match status" value="2"/>
</dbReference>
<evidence type="ECO:0000313" key="7">
    <source>
        <dbReference type="Proteomes" id="UP001172082"/>
    </source>
</evidence>
<evidence type="ECO:0000259" key="5">
    <source>
        <dbReference type="PROSITE" id="PS50112"/>
    </source>
</evidence>
<organism evidence="6 7">
    <name type="scientific">Splendidivirga corallicola</name>
    <dbReference type="NCBI Taxonomy" id="3051826"/>
    <lineage>
        <taxon>Bacteria</taxon>
        <taxon>Pseudomonadati</taxon>
        <taxon>Bacteroidota</taxon>
        <taxon>Cytophagia</taxon>
        <taxon>Cytophagales</taxon>
        <taxon>Splendidivirgaceae</taxon>
        <taxon>Splendidivirga</taxon>
    </lineage>
</organism>
<evidence type="ECO:0000313" key="6">
    <source>
        <dbReference type="EMBL" id="MDN5203927.1"/>
    </source>
</evidence>
<dbReference type="Proteomes" id="UP001172082">
    <property type="component" value="Unassembled WGS sequence"/>
</dbReference>
<dbReference type="CDD" id="cd00130">
    <property type="entry name" value="PAS"/>
    <property type="match status" value="1"/>
</dbReference>
<dbReference type="InterPro" id="IPR036890">
    <property type="entry name" value="HATPase_C_sf"/>
</dbReference>
<accession>A0ABT8KVF6</accession>
<dbReference type="InterPro" id="IPR050482">
    <property type="entry name" value="Sensor_HK_TwoCompSys"/>
</dbReference>
<dbReference type="NCBIfam" id="TIGR00229">
    <property type="entry name" value="sensory_box"/>
    <property type="match status" value="2"/>
</dbReference>
<dbReference type="InterPro" id="IPR005467">
    <property type="entry name" value="His_kinase_dom"/>
</dbReference>
<name>A0ABT8KVF6_9BACT</name>
<dbReference type="SMART" id="SM00387">
    <property type="entry name" value="HATPase_c"/>
    <property type="match status" value="1"/>
</dbReference>
<dbReference type="Pfam" id="PF07730">
    <property type="entry name" value="HisKA_3"/>
    <property type="match status" value="1"/>
</dbReference>
<dbReference type="SUPFAM" id="SSF55785">
    <property type="entry name" value="PYP-like sensor domain (PAS domain)"/>
    <property type="match status" value="2"/>
</dbReference>
<evidence type="ECO:0000259" key="4">
    <source>
        <dbReference type="PROSITE" id="PS50109"/>
    </source>
</evidence>
<dbReference type="CDD" id="cd16917">
    <property type="entry name" value="HATPase_UhpB-NarQ-NarX-like"/>
    <property type="match status" value="1"/>
</dbReference>
<dbReference type="InterPro" id="IPR003594">
    <property type="entry name" value="HATPase_dom"/>
</dbReference>
<feature type="domain" description="PAS" evidence="5">
    <location>
        <begin position="127"/>
        <end position="198"/>
    </location>
</feature>
<keyword evidence="1" id="KW-0808">Transferase</keyword>
<gene>
    <name evidence="6" type="ORF">QQ008_21220</name>
</gene>
<dbReference type="Gene3D" id="1.20.5.1930">
    <property type="match status" value="1"/>
</dbReference>
<dbReference type="Gene3D" id="3.30.565.10">
    <property type="entry name" value="Histidine kinase-like ATPase, C-terminal domain"/>
    <property type="match status" value="1"/>
</dbReference>
<dbReference type="PROSITE" id="PS50109">
    <property type="entry name" value="HIS_KIN"/>
    <property type="match status" value="1"/>
</dbReference>
<dbReference type="InterPro" id="IPR000014">
    <property type="entry name" value="PAS"/>
</dbReference>
<comment type="caution">
    <text evidence="6">The sequence shown here is derived from an EMBL/GenBank/DDBJ whole genome shotgun (WGS) entry which is preliminary data.</text>
</comment>
<evidence type="ECO:0000256" key="3">
    <source>
        <dbReference type="ARBA" id="ARBA00023012"/>
    </source>
</evidence>
<sequence length="461" mass="52655">MKEISIEAKEKIFSWLIETCPIGIVLQTDSGFSINEAVTEITGYSKKDIEELPNWFRSLFGKHHEEILDRFSLDSNQTNHNLHSVQLITKKGKERWANLQIHQGGMAICLIQDETIRKKNEDLLKREKDKFQLYLDTAASMFVALDKKGTVTLINKKGCEILGYSETEVLGKNWFDHFLPKKEKDDVKEVFHMMLRGEVETVEFFENKILTKKDEEKLIQWHNAIITNDQGQIEEVVSSGVDITQKRNTKLMQFEALHEGQEKERKRLAAELHDGLIQTLSAISFNLRVLEESMSELHSDKRTAYNNALEFLKEAIDDTRNISHDLSPVTLKNFGLAKAIQRLCERIPGEIKINYHCNEEINVLNDPIEIGLFRIVQELLENVTKHSRASSVTVSLYQFNNALQLKVIDDGVGFQGTAEEMQANGIGLRNIATRVKLLNGKLTIDSRHQKGTAVTIEVPLD</sequence>
<feature type="domain" description="Histidine kinase" evidence="4">
    <location>
        <begin position="372"/>
        <end position="461"/>
    </location>
</feature>
<dbReference type="Gene3D" id="3.30.450.20">
    <property type="entry name" value="PAS domain"/>
    <property type="match status" value="2"/>
</dbReference>
<evidence type="ECO:0000256" key="2">
    <source>
        <dbReference type="ARBA" id="ARBA00022777"/>
    </source>
</evidence>